<comment type="pathway">
    <text evidence="1">Carbohydrate acid metabolism; D-gluconate degradation.</text>
</comment>
<dbReference type="InterPro" id="IPR006001">
    <property type="entry name" value="Therm_gnt_kin"/>
</dbReference>
<evidence type="ECO:0000256" key="5">
    <source>
        <dbReference type="ARBA" id="ARBA00022741"/>
    </source>
</evidence>
<dbReference type="GO" id="GO:0005737">
    <property type="term" value="C:cytoplasm"/>
    <property type="evidence" value="ECO:0007669"/>
    <property type="project" value="TreeGrafter"/>
</dbReference>
<keyword evidence="11" id="KW-1185">Reference proteome</keyword>
<protein>
    <recommendedName>
        <fullName evidence="3">gluconokinase</fullName>
        <ecNumber evidence="3">2.7.1.12</ecNumber>
    </recommendedName>
    <alternativeName>
        <fullName evidence="8">Gluconate kinase</fullName>
    </alternativeName>
</protein>
<dbReference type="Pfam" id="PF01202">
    <property type="entry name" value="SKI"/>
    <property type="match status" value="1"/>
</dbReference>
<dbReference type="InterPro" id="IPR027417">
    <property type="entry name" value="P-loop_NTPase"/>
</dbReference>
<evidence type="ECO:0000313" key="11">
    <source>
        <dbReference type="Proteomes" id="UP000094043"/>
    </source>
</evidence>
<reference evidence="10" key="2">
    <citation type="journal article" date="2022" name="Elife">
        <title>Obligate sexual reproduction of a homothallic fungus closely related to the Cryptococcus pathogenic species complex.</title>
        <authorList>
            <person name="Passer A.R."/>
            <person name="Clancey S.A."/>
            <person name="Shea T."/>
            <person name="David-Palma M."/>
            <person name="Averette A.F."/>
            <person name="Boekhout T."/>
            <person name="Porcel B.M."/>
            <person name="Nowrousian M."/>
            <person name="Cuomo C.A."/>
            <person name="Sun S."/>
            <person name="Heitman J."/>
            <person name="Coelho M.A."/>
        </authorList>
    </citation>
    <scope>NUCLEOTIDE SEQUENCE</scope>
    <source>
        <strain evidence="10">CBS 7841</strain>
    </source>
</reference>
<dbReference type="VEuPathDB" id="FungiDB:L203_00436"/>
<dbReference type="PANTHER" id="PTHR43442:SF3">
    <property type="entry name" value="GLUCONOKINASE-RELATED"/>
    <property type="match status" value="1"/>
</dbReference>
<dbReference type="PANTHER" id="PTHR43442">
    <property type="entry name" value="GLUCONOKINASE-RELATED"/>
    <property type="match status" value="1"/>
</dbReference>
<dbReference type="AlphaFoldDB" id="A0A1E3IX45"/>
<dbReference type="InterPro" id="IPR031322">
    <property type="entry name" value="Shikimate/glucono_kinase"/>
</dbReference>
<dbReference type="KEGG" id="cdep:91084866"/>
<evidence type="ECO:0000256" key="3">
    <source>
        <dbReference type="ARBA" id="ARBA00012054"/>
    </source>
</evidence>
<keyword evidence="5" id="KW-0547">Nucleotide-binding</keyword>
<evidence type="ECO:0000256" key="9">
    <source>
        <dbReference type="ARBA" id="ARBA00048090"/>
    </source>
</evidence>
<gene>
    <name evidence="10" type="ORF">L203_100651</name>
</gene>
<evidence type="ECO:0000256" key="7">
    <source>
        <dbReference type="ARBA" id="ARBA00022840"/>
    </source>
</evidence>
<dbReference type="GO" id="GO:0005524">
    <property type="term" value="F:ATP binding"/>
    <property type="evidence" value="ECO:0007669"/>
    <property type="project" value="UniProtKB-KW"/>
</dbReference>
<dbReference type="GeneID" id="91084866"/>
<evidence type="ECO:0000256" key="8">
    <source>
        <dbReference type="ARBA" id="ARBA00029835"/>
    </source>
</evidence>
<evidence type="ECO:0000256" key="4">
    <source>
        <dbReference type="ARBA" id="ARBA00022679"/>
    </source>
</evidence>
<name>A0A1E3IX45_9TREE</name>
<dbReference type="Proteomes" id="UP000094043">
    <property type="component" value="Chromosome 1"/>
</dbReference>
<evidence type="ECO:0000313" key="10">
    <source>
        <dbReference type="EMBL" id="WVN85505.1"/>
    </source>
</evidence>
<reference evidence="10" key="3">
    <citation type="submission" date="2024-01" db="EMBL/GenBank/DDBJ databases">
        <authorList>
            <person name="Coelho M.A."/>
            <person name="David-Palma M."/>
            <person name="Shea T."/>
            <person name="Sun S."/>
            <person name="Cuomo C.A."/>
            <person name="Heitman J."/>
        </authorList>
    </citation>
    <scope>NUCLEOTIDE SEQUENCE</scope>
    <source>
        <strain evidence="10">CBS 7841</strain>
    </source>
</reference>
<evidence type="ECO:0000256" key="2">
    <source>
        <dbReference type="ARBA" id="ARBA00008420"/>
    </source>
</evidence>
<dbReference type="SUPFAM" id="SSF52540">
    <property type="entry name" value="P-loop containing nucleoside triphosphate hydrolases"/>
    <property type="match status" value="1"/>
</dbReference>
<keyword evidence="4" id="KW-0808">Transferase</keyword>
<sequence>MSSTKPSHELAVPGHLPDPVLIIVMGPASCGKSTVGQGVADALNLSFIDGDSLHPKSNIKKMSTGIPLTDEDRLPWLALIRSTAERFCKEQMDKSGGRLTAVQDGGIGRPGVVIACSALRKWYRDILRGSVKANPPSAEDLVESHPQNAEHAATGALKTLFVYCKGSPELLKERIAARKGHFMGSEMLASQLATLEDPSDEEGVAVTEIDGSQEEVIERAVNGIKKLLRLE</sequence>
<proteinExistence type="inferred from homology"/>
<keyword evidence="6" id="KW-0418">Kinase</keyword>
<keyword evidence="7" id="KW-0067">ATP-binding</keyword>
<evidence type="ECO:0000256" key="1">
    <source>
        <dbReference type="ARBA" id="ARBA00004875"/>
    </source>
</evidence>
<dbReference type="Gene3D" id="3.40.50.300">
    <property type="entry name" value="P-loop containing nucleotide triphosphate hydrolases"/>
    <property type="match status" value="1"/>
</dbReference>
<reference evidence="10" key="1">
    <citation type="submission" date="2016-06" db="EMBL/GenBank/DDBJ databases">
        <authorList>
            <person name="Cuomo C."/>
            <person name="Litvintseva A."/>
            <person name="Heitman J."/>
            <person name="Chen Y."/>
            <person name="Sun S."/>
            <person name="Springer D."/>
            <person name="Dromer F."/>
            <person name="Young S."/>
            <person name="Zeng Q."/>
            <person name="Chapman S."/>
            <person name="Gujja S."/>
            <person name="Saif S."/>
            <person name="Birren B."/>
        </authorList>
    </citation>
    <scope>NUCLEOTIDE SEQUENCE</scope>
    <source>
        <strain evidence="10">CBS 7841</strain>
    </source>
</reference>
<dbReference type="RefSeq" id="XP_066066205.1">
    <property type="nucleotide sequence ID" value="XM_066210108.1"/>
</dbReference>
<dbReference type="GO" id="GO:0046316">
    <property type="term" value="F:gluconokinase activity"/>
    <property type="evidence" value="ECO:0007669"/>
    <property type="project" value="UniProtKB-EC"/>
</dbReference>
<comment type="catalytic activity">
    <reaction evidence="9">
        <text>D-gluconate + ATP = 6-phospho-D-gluconate + ADP + H(+)</text>
        <dbReference type="Rhea" id="RHEA:19433"/>
        <dbReference type="ChEBI" id="CHEBI:15378"/>
        <dbReference type="ChEBI" id="CHEBI:18391"/>
        <dbReference type="ChEBI" id="CHEBI:30616"/>
        <dbReference type="ChEBI" id="CHEBI:58759"/>
        <dbReference type="ChEBI" id="CHEBI:456216"/>
        <dbReference type="EC" id="2.7.1.12"/>
    </reaction>
</comment>
<comment type="similarity">
    <text evidence="2">Belongs to the gluconokinase GntK/GntV family.</text>
</comment>
<organism evidence="10 11">
    <name type="scientific">Cryptococcus depauperatus CBS 7841</name>
    <dbReference type="NCBI Taxonomy" id="1295531"/>
    <lineage>
        <taxon>Eukaryota</taxon>
        <taxon>Fungi</taxon>
        <taxon>Dikarya</taxon>
        <taxon>Basidiomycota</taxon>
        <taxon>Agaricomycotina</taxon>
        <taxon>Tremellomycetes</taxon>
        <taxon>Tremellales</taxon>
        <taxon>Cryptococcaceae</taxon>
        <taxon>Cryptococcus</taxon>
    </lineage>
</organism>
<dbReference type="GO" id="GO:0005975">
    <property type="term" value="P:carbohydrate metabolic process"/>
    <property type="evidence" value="ECO:0007669"/>
    <property type="project" value="InterPro"/>
</dbReference>
<evidence type="ECO:0000256" key="6">
    <source>
        <dbReference type="ARBA" id="ARBA00022777"/>
    </source>
</evidence>
<dbReference type="EC" id="2.7.1.12" evidence="3"/>
<dbReference type="EMBL" id="CP143784">
    <property type="protein sequence ID" value="WVN85505.1"/>
    <property type="molecule type" value="Genomic_DNA"/>
</dbReference>
<dbReference type="CDD" id="cd02021">
    <property type="entry name" value="GntK"/>
    <property type="match status" value="1"/>
</dbReference>
<dbReference type="OrthoDB" id="275177at2759"/>
<accession>A0A1E3IX45</accession>